<evidence type="ECO:0000313" key="3">
    <source>
        <dbReference type="EMBL" id="ATG49229.1"/>
    </source>
</evidence>
<evidence type="ECO:0000313" key="4">
    <source>
        <dbReference type="Proteomes" id="UP000217935"/>
    </source>
</evidence>
<dbReference type="Pfam" id="PF01565">
    <property type="entry name" value="FAD_binding_4"/>
    <property type="match status" value="1"/>
</dbReference>
<dbReference type="Gene3D" id="3.30.465.10">
    <property type="match status" value="1"/>
</dbReference>
<evidence type="ECO:0000259" key="2">
    <source>
        <dbReference type="PROSITE" id="PS51387"/>
    </source>
</evidence>
<protein>
    <submittedName>
        <fullName evidence="3">FAD-linked oxidase</fullName>
    </submittedName>
</protein>
<dbReference type="KEGG" id="ceh:CEW89_17610"/>
<proteinExistence type="predicted"/>
<organism evidence="3 4">
    <name type="scientific">Celeribacter ethanolicus</name>
    <dbReference type="NCBI Taxonomy" id="1758178"/>
    <lineage>
        <taxon>Bacteria</taxon>
        <taxon>Pseudomonadati</taxon>
        <taxon>Pseudomonadota</taxon>
        <taxon>Alphaproteobacteria</taxon>
        <taxon>Rhodobacterales</taxon>
        <taxon>Roseobacteraceae</taxon>
        <taxon>Celeribacter</taxon>
    </lineage>
</organism>
<dbReference type="Proteomes" id="UP000217935">
    <property type="component" value="Chromosome"/>
</dbReference>
<dbReference type="SUPFAM" id="SSF56176">
    <property type="entry name" value="FAD-binding/transporter-associated domain-like"/>
    <property type="match status" value="1"/>
</dbReference>
<keyword evidence="4" id="KW-1185">Reference proteome</keyword>
<dbReference type="PANTHER" id="PTHR43762:SF1">
    <property type="entry name" value="D-ARABINONO-1,4-LACTONE OXIDASE"/>
    <property type="match status" value="1"/>
</dbReference>
<gene>
    <name evidence="3" type="ORF">CEW89_17610</name>
</gene>
<keyword evidence="1" id="KW-0274">FAD</keyword>
<dbReference type="InterPro" id="IPR006094">
    <property type="entry name" value="Oxid_FAD_bind_N"/>
</dbReference>
<dbReference type="PANTHER" id="PTHR43762">
    <property type="entry name" value="L-GULONOLACTONE OXIDASE"/>
    <property type="match status" value="1"/>
</dbReference>
<dbReference type="InterPro" id="IPR010031">
    <property type="entry name" value="FAD_lactone_oxidase-like"/>
</dbReference>
<dbReference type="InterPro" id="IPR016169">
    <property type="entry name" value="FAD-bd_PCMH_sub2"/>
</dbReference>
<dbReference type="OrthoDB" id="9811557at2"/>
<accession>A0A291GFS0</accession>
<dbReference type="STRING" id="1758178.GCA_001550095_01018"/>
<dbReference type="GO" id="GO:0071949">
    <property type="term" value="F:FAD binding"/>
    <property type="evidence" value="ECO:0007669"/>
    <property type="project" value="InterPro"/>
</dbReference>
<dbReference type="InterPro" id="IPR036318">
    <property type="entry name" value="FAD-bd_PCMH-like_sf"/>
</dbReference>
<dbReference type="RefSeq" id="WP_096806781.1">
    <property type="nucleotide sequence ID" value="NZ_CP022196.1"/>
</dbReference>
<dbReference type="EMBL" id="CP022196">
    <property type="protein sequence ID" value="ATG49229.1"/>
    <property type="molecule type" value="Genomic_DNA"/>
</dbReference>
<keyword evidence="1" id="KW-0285">Flavoprotein</keyword>
<feature type="domain" description="FAD-binding PCMH-type" evidence="2">
    <location>
        <begin position="27"/>
        <end position="192"/>
    </location>
</feature>
<dbReference type="GO" id="GO:0016899">
    <property type="term" value="F:oxidoreductase activity, acting on the CH-OH group of donors, oxygen as acceptor"/>
    <property type="evidence" value="ECO:0007669"/>
    <property type="project" value="InterPro"/>
</dbReference>
<sequence length="450" mass="48355">MIPEQPSPKSEPPTVWNSLTYTGWGRARSATGQIARPERQSVLASAVAQRPAPAFGLRRSYGDVALNDGGNSYDMTRLDRVLEFGTDSGLVTVEAGMPIGDLARLTAPKGWLPAVMPGTGFATVGGCIANDVHGKNHHTQGSFGQHVTEITLLQGETSCTITPDSGAIWLATLGGLGQTGVIAKATLQLMPCPGEMMRLTERRIENLDAFLRAFDDSQTPYTVGWIDGTATGDQLGRGILEESELVAGVDSSGEGTVSVPMNAPGWALSSPIVRLFNAAYLRKVPTGGRTSVKPIHKVLFPLDALHDWNRLYGKRGFNQFQCVLPTDRVDVLRAMLEKIAASHLCSPLAVLKKMGPGRGGYLSFPMEGYTLAIDVPNRDGSQELIAELTQMTQDADGRIYFAKDGVADAAQIMGMYPDLDLWAETVNAADPTRAFETDLVRRLNLRGKGA</sequence>
<dbReference type="InterPro" id="IPR016166">
    <property type="entry name" value="FAD-bd_PCMH"/>
</dbReference>
<reference evidence="3 4" key="1">
    <citation type="submission" date="2017-06" db="EMBL/GenBank/DDBJ databases">
        <title>Celeribacter sp. TSPH2 complete genome sequence.</title>
        <authorList>
            <person name="Woo J.-H."/>
            <person name="Kim H.-S."/>
        </authorList>
    </citation>
    <scope>NUCLEOTIDE SEQUENCE [LARGE SCALE GENOMIC DNA]</scope>
    <source>
        <strain evidence="3 4">TSPH2</strain>
    </source>
</reference>
<dbReference type="PROSITE" id="PS51387">
    <property type="entry name" value="FAD_PCMH"/>
    <property type="match status" value="1"/>
</dbReference>
<name>A0A291GFS0_9RHOB</name>
<dbReference type="AlphaFoldDB" id="A0A291GFS0"/>
<evidence type="ECO:0000256" key="1">
    <source>
        <dbReference type="ARBA" id="ARBA00022827"/>
    </source>
</evidence>